<accession>A0A6I8NAM4</accession>
<feature type="transmembrane region" description="Helical" evidence="9">
    <location>
        <begin position="422"/>
        <end position="441"/>
    </location>
</feature>
<dbReference type="FunFam" id="1.20.1250.20:FF:000176">
    <property type="entry name" value="Major facilitator superfamily domain containing 3"/>
    <property type="match status" value="1"/>
</dbReference>
<evidence type="ECO:0000256" key="6">
    <source>
        <dbReference type="ARBA" id="ARBA00023136"/>
    </source>
</evidence>
<organism evidence="10 11">
    <name type="scientific">Ornithorhynchus anatinus</name>
    <name type="common">Duckbill platypus</name>
    <dbReference type="NCBI Taxonomy" id="9258"/>
    <lineage>
        <taxon>Eukaryota</taxon>
        <taxon>Metazoa</taxon>
        <taxon>Chordata</taxon>
        <taxon>Craniata</taxon>
        <taxon>Vertebrata</taxon>
        <taxon>Euteleostomi</taxon>
        <taxon>Mammalia</taxon>
        <taxon>Monotremata</taxon>
        <taxon>Ornithorhynchidae</taxon>
        <taxon>Ornithorhynchus</taxon>
    </lineage>
</organism>
<evidence type="ECO:0000256" key="7">
    <source>
        <dbReference type="ARBA" id="ARBA00069953"/>
    </source>
</evidence>
<dbReference type="CDD" id="cd17485">
    <property type="entry name" value="MFS_MFSD3"/>
    <property type="match status" value="1"/>
</dbReference>
<comment type="subcellular location">
    <subcellularLocation>
        <location evidence="1">Membrane</location>
        <topology evidence="1">Multi-pass membrane protein</topology>
    </subcellularLocation>
</comment>
<dbReference type="InParanoid" id="A0A6I8NAM4"/>
<dbReference type="KEGG" id="oaa:100089341"/>
<feature type="transmembrane region" description="Helical" evidence="9">
    <location>
        <begin position="295"/>
        <end position="317"/>
    </location>
</feature>
<reference evidence="10" key="3">
    <citation type="submission" date="2025-09" db="UniProtKB">
        <authorList>
            <consortium name="Ensembl"/>
        </authorList>
    </citation>
    <scope>IDENTIFICATION</scope>
    <source>
        <strain evidence="10">Glennie</strain>
    </source>
</reference>
<dbReference type="Proteomes" id="UP000002279">
    <property type="component" value="Chromosome 4"/>
</dbReference>
<dbReference type="GeneTree" id="ENSGT00940000154019"/>
<feature type="transmembrane region" description="Helical" evidence="9">
    <location>
        <begin position="393"/>
        <end position="410"/>
    </location>
</feature>
<dbReference type="SUPFAM" id="SSF103473">
    <property type="entry name" value="MFS general substrate transporter"/>
    <property type="match status" value="1"/>
</dbReference>
<dbReference type="InterPro" id="IPR036259">
    <property type="entry name" value="MFS_trans_sf"/>
</dbReference>
<dbReference type="RefSeq" id="XP_028918976.1">
    <property type="nucleotide sequence ID" value="XM_029063143.1"/>
</dbReference>
<evidence type="ECO:0000256" key="2">
    <source>
        <dbReference type="ARBA" id="ARBA00008335"/>
    </source>
</evidence>
<dbReference type="PANTHER" id="PTHR12778:SF10">
    <property type="entry name" value="MAJOR FACILITATOR SUPERFAMILY DOMAIN-CONTAINING PROTEIN 3"/>
    <property type="match status" value="1"/>
</dbReference>
<feature type="transmembrane region" description="Helical" evidence="9">
    <location>
        <begin position="329"/>
        <end position="347"/>
    </location>
</feature>
<dbReference type="Pfam" id="PF07690">
    <property type="entry name" value="MFS_1"/>
    <property type="match status" value="1"/>
</dbReference>
<dbReference type="PANTHER" id="PTHR12778">
    <property type="entry name" value="SOLUTE CARRIER FAMILY 33 ACETYL-COA TRANSPORTER -RELATED"/>
    <property type="match status" value="1"/>
</dbReference>
<evidence type="ECO:0000256" key="1">
    <source>
        <dbReference type="ARBA" id="ARBA00004141"/>
    </source>
</evidence>
<protein>
    <recommendedName>
        <fullName evidence="7">Major facilitator superfamily domain-containing protein 3</fullName>
    </recommendedName>
</protein>
<dbReference type="Bgee" id="ENSOANG00000046414">
    <property type="expression patterns" value="Expressed in adult mammalian kidney and 7 other cell types or tissues"/>
</dbReference>
<dbReference type="OrthoDB" id="6415790at2759"/>
<dbReference type="Gene3D" id="1.20.1250.20">
    <property type="entry name" value="MFS general substrate transporter like domains"/>
    <property type="match status" value="1"/>
</dbReference>
<dbReference type="InterPro" id="IPR004752">
    <property type="entry name" value="AmpG_permease/AT-1"/>
</dbReference>
<dbReference type="CTD" id="69572"/>
<dbReference type="GO" id="GO:0016020">
    <property type="term" value="C:membrane"/>
    <property type="evidence" value="ECO:0007669"/>
    <property type="project" value="UniProtKB-SubCell"/>
</dbReference>
<dbReference type="Ensembl" id="ENSOANT00000060420.1">
    <property type="protein sequence ID" value="ENSOANP00000038071.1"/>
    <property type="gene ID" value="ENSOANG00000046414.1"/>
</dbReference>
<comment type="similarity">
    <text evidence="2">Belongs to the major facilitator superfamily.</text>
</comment>
<keyword evidence="3" id="KW-0813">Transport</keyword>
<proteinExistence type="inferred from homology"/>
<dbReference type="FunCoup" id="A0A6I8NAM4">
    <property type="interactions" value="62"/>
</dbReference>
<sequence>MGDGGSSILGVPRPRLAPPPCPNPPAPRPRGEGVGGAAPGGPAKAKLVLLGLLYLVQGMPYGLQSGLLPVYLRSRGLSLTRIGLTKVLYLPWLLKVAWAPLVDQRGSKRAWLALSTVALAGTWAACAALPPETHFGPLAGALLLMNLCASVQDVAVDGLAVRLLAPHEVGLGNTVQVVGYKLGSLLAGGGLLTVVHLLGWGPLFTLLALAYLAAAGAAWRAPPLRPDPGAPAAAPRCPRPAPPSPSHLLRALLEVTGTLWTAGFVLLYKLGEQGASGIFPLFLLDRGMSARELGLWNGIVAVGFSITGSSLAGVFLAKHRQPLLVLRPLLLLRLGGLVFQSALLFTFDGSKAFFRGAAVLSICLQHFVGGLVTTLTFSLMMHCSQRADEAIQATHYSFLATLELVGKLLLSTVAGGLVDRAGPEPCFGLFLALSLAAVLYLDRAPGSLG</sequence>
<keyword evidence="5 9" id="KW-1133">Transmembrane helix</keyword>
<evidence type="ECO:0000256" key="3">
    <source>
        <dbReference type="ARBA" id="ARBA00022448"/>
    </source>
</evidence>
<feature type="region of interest" description="Disordered" evidence="8">
    <location>
        <begin position="1"/>
        <end position="38"/>
    </location>
</feature>
<evidence type="ECO:0000256" key="8">
    <source>
        <dbReference type="SAM" id="MobiDB-lite"/>
    </source>
</evidence>
<keyword evidence="11" id="KW-1185">Reference proteome</keyword>
<dbReference type="GO" id="GO:0022857">
    <property type="term" value="F:transmembrane transporter activity"/>
    <property type="evidence" value="ECO:0007669"/>
    <property type="project" value="InterPro"/>
</dbReference>
<evidence type="ECO:0000256" key="5">
    <source>
        <dbReference type="ARBA" id="ARBA00022989"/>
    </source>
</evidence>
<evidence type="ECO:0000313" key="10">
    <source>
        <dbReference type="Ensembl" id="ENSOANP00000038071.1"/>
    </source>
</evidence>
<evidence type="ECO:0000256" key="4">
    <source>
        <dbReference type="ARBA" id="ARBA00022692"/>
    </source>
</evidence>
<feature type="transmembrane region" description="Helical" evidence="9">
    <location>
        <begin position="353"/>
        <end position="381"/>
    </location>
</feature>
<gene>
    <name evidence="10" type="primary">MFSD3</name>
</gene>
<feature type="compositionally biased region" description="Pro residues" evidence="8">
    <location>
        <begin position="15"/>
        <end position="28"/>
    </location>
</feature>
<reference evidence="10" key="2">
    <citation type="submission" date="2025-08" db="UniProtKB">
        <authorList>
            <consortium name="Ensembl"/>
        </authorList>
    </citation>
    <scope>IDENTIFICATION</scope>
    <source>
        <strain evidence="10">Glennie</strain>
    </source>
</reference>
<name>A0A6I8NAM4_ORNAN</name>
<keyword evidence="4 9" id="KW-0812">Transmembrane</keyword>
<dbReference type="GeneID" id="100089341"/>
<dbReference type="InterPro" id="IPR011701">
    <property type="entry name" value="MFS"/>
</dbReference>
<feature type="transmembrane region" description="Helical" evidence="9">
    <location>
        <begin position="203"/>
        <end position="221"/>
    </location>
</feature>
<dbReference type="OMA" id="PFYVDMG"/>
<evidence type="ECO:0000313" key="11">
    <source>
        <dbReference type="Proteomes" id="UP000002279"/>
    </source>
</evidence>
<evidence type="ECO:0000256" key="9">
    <source>
        <dbReference type="SAM" id="Phobius"/>
    </source>
</evidence>
<reference evidence="10 11" key="1">
    <citation type="journal article" date="2008" name="Nature">
        <title>Genome analysis of the platypus reveals unique signatures of evolution.</title>
        <authorList>
            <person name="Warren W.C."/>
            <person name="Hillier L.W."/>
            <person name="Marshall Graves J.A."/>
            <person name="Birney E."/>
            <person name="Ponting C.P."/>
            <person name="Grutzner F."/>
            <person name="Belov K."/>
            <person name="Miller W."/>
            <person name="Clarke L."/>
            <person name="Chinwalla A.T."/>
            <person name="Yang S.P."/>
            <person name="Heger A."/>
            <person name="Locke D.P."/>
            <person name="Miethke P."/>
            <person name="Waters P.D."/>
            <person name="Veyrunes F."/>
            <person name="Fulton L."/>
            <person name="Fulton B."/>
            <person name="Graves T."/>
            <person name="Wallis J."/>
            <person name="Puente X.S."/>
            <person name="Lopez-Otin C."/>
            <person name="Ordonez G.R."/>
            <person name="Eichler E.E."/>
            <person name="Chen L."/>
            <person name="Cheng Z."/>
            <person name="Deakin J.E."/>
            <person name="Alsop A."/>
            <person name="Thompson K."/>
            <person name="Kirby P."/>
            <person name="Papenfuss A.T."/>
            <person name="Wakefield M.J."/>
            <person name="Olender T."/>
            <person name="Lancet D."/>
            <person name="Huttley G.A."/>
            <person name="Smit A.F."/>
            <person name="Pask A."/>
            <person name="Temple-Smith P."/>
            <person name="Batzer M.A."/>
            <person name="Walker J.A."/>
            <person name="Konkel M.K."/>
            <person name="Harris R.S."/>
            <person name="Whittington C.M."/>
            <person name="Wong E.S."/>
            <person name="Gemmell N.J."/>
            <person name="Buschiazzo E."/>
            <person name="Vargas Jentzsch I.M."/>
            <person name="Merkel A."/>
            <person name="Schmitz J."/>
            <person name="Zemann A."/>
            <person name="Churakov G."/>
            <person name="Kriegs J.O."/>
            <person name="Brosius J."/>
            <person name="Murchison E.P."/>
            <person name="Sachidanandam R."/>
            <person name="Smith C."/>
            <person name="Hannon G.J."/>
            <person name="Tsend-Ayush E."/>
            <person name="McMillan D."/>
            <person name="Attenborough R."/>
            <person name="Rens W."/>
            <person name="Ferguson-Smith M."/>
            <person name="Lefevre C.M."/>
            <person name="Sharp J.A."/>
            <person name="Nicholas K.R."/>
            <person name="Ray D.A."/>
            <person name="Kube M."/>
            <person name="Reinhardt R."/>
            <person name="Pringle T.H."/>
            <person name="Taylor J."/>
            <person name="Jones R.C."/>
            <person name="Nixon B."/>
            <person name="Dacheux J.L."/>
            <person name="Niwa H."/>
            <person name="Sekita Y."/>
            <person name="Huang X."/>
            <person name="Stark A."/>
            <person name="Kheradpour P."/>
            <person name="Kellis M."/>
            <person name="Flicek P."/>
            <person name="Chen Y."/>
            <person name="Webber C."/>
            <person name="Hardison R."/>
            <person name="Nelson J."/>
            <person name="Hallsworth-Pepin K."/>
            <person name="Delehaunty K."/>
            <person name="Markovic C."/>
            <person name="Minx P."/>
            <person name="Feng Y."/>
            <person name="Kremitzki C."/>
            <person name="Mitreva M."/>
            <person name="Glasscock J."/>
            <person name="Wylie T."/>
            <person name="Wohldmann P."/>
            <person name="Thiru P."/>
            <person name="Nhan M.N."/>
            <person name="Pohl C.S."/>
            <person name="Smith S.M."/>
            <person name="Hou S."/>
            <person name="Nefedov M."/>
            <person name="de Jong P.J."/>
            <person name="Renfree M.B."/>
            <person name="Mardis E.R."/>
            <person name="Wilson R.K."/>
        </authorList>
    </citation>
    <scope>NUCLEOTIDE SEQUENCE [LARGE SCALE GENOMIC DNA]</scope>
    <source>
        <strain evidence="10 11">Glennie</strain>
    </source>
</reference>
<dbReference type="AlphaFoldDB" id="A0A6I8NAM4"/>
<keyword evidence="6 9" id="KW-0472">Membrane</keyword>